<feature type="compositionally biased region" description="Basic and acidic residues" evidence="3">
    <location>
        <begin position="372"/>
        <end position="382"/>
    </location>
</feature>
<evidence type="ECO:0000256" key="1">
    <source>
        <dbReference type="ARBA" id="ARBA00022741"/>
    </source>
</evidence>
<dbReference type="SUPFAM" id="SSF56112">
    <property type="entry name" value="Protein kinase-like (PK-like)"/>
    <property type="match status" value="1"/>
</dbReference>
<feature type="domain" description="Protein kinase" evidence="4">
    <location>
        <begin position="24"/>
        <end position="324"/>
    </location>
</feature>
<evidence type="ECO:0000256" key="2">
    <source>
        <dbReference type="ARBA" id="ARBA00022840"/>
    </source>
</evidence>
<dbReference type="CDD" id="cd05117">
    <property type="entry name" value="STKc_CAMK"/>
    <property type="match status" value="1"/>
</dbReference>
<dbReference type="InterPro" id="IPR011009">
    <property type="entry name" value="Kinase-like_dom_sf"/>
</dbReference>
<feature type="compositionally biased region" description="Low complexity" evidence="3">
    <location>
        <begin position="57"/>
        <end position="71"/>
    </location>
</feature>
<dbReference type="GO" id="GO:0005524">
    <property type="term" value="F:ATP binding"/>
    <property type="evidence" value="ECO:0007669"/>
    <property type="project" value="UniProtKB-KW"/>
</dbReference>
<feature type="compositionally biased region" description="Polar residues" evidence="3">
    <location>
        <begin position="480"/>
        <end position="497"/>
    </location>
</feature>
<dbReference type="Pfam" id="PF00069">
    <property type="entry name" value="Pkinase"/>
    <property type="match status" value="1"/>
</dbReference>
<protein>
    <recommendedName>
        <fullName evidence="4">Protein kinase domain-containing protein</fullName>
    </recommendedName>
</protein>
<dbReference type="PROSITE" id="PS00108">
    <property type="entry name" value="PROTEIN_KINASE_ST"/>
    <property type="match status" value="1"/>
</dbReference>
<sequence length="585" mass="63885">MVKNLTWKEALLPQPASFNKKRNYEMKDVLGEGAFGKVVRATWHVPIHQLGVAEHGASATDDSVSPTTSTTNLPPHRPGSPLPHTGDSGVVKEVALKIIPKKKVKGNEASVWGEMDVLKGLDHPNIVKFYEWFESRTKYYLSFELAMGGELFQRIMAQGKFTEKDAVAVVRSVLKGVDYLHQHDIVHRDLKPENILYRTKDKDSDVVIADFGIAKHLHSEEVLHSVAGSLAYVAPEVLLKEGHGKPVDIWAIGVITYVLLCGYWPFRSQDVKVLTKETSEAKLEFHDRYWKNVSKEAKDFIRSLLTPNPQERPTAAEALNSAWLTTHPASEAHDLSAGLRENFDPRARWRTAIAGARAIGRFGSFGAMATAAREREKERQEQEQEQLGQISPSGTGTSTESGGWRNAEDEDPSDNEGWRKPVGASPESTKEVFLGDSLRKDSGSRLPGPAGSEDVEGGAVPVRVSSADVNSEDEFPLPSRANSRQISSSPQATVATNDENEAPPPPIEVPTSALGGLMHGEPESTPQSSHSKGDVRQSVDMRMPGSFHWSNSDVAAKGSQPAAAPAEAEHVGGWANLFKKISLSP</sequence>
<evidence type="ECO:0000259" key="4">
    <source>
        <dbReference type="PROSITE" id="PS50011"/>
    </source>
</evidence>
<evidence type="ECO:0000313" key="5">
    <source>
        <dbReference type="EMBL" id="KAF5309745.1"/>
    </source>
</evidence>
<dbReference type="PROSITE" id="PS50011">
    <property type="entry name" value="PROTEIN_KINASE_DOM"/>
    <property type="match status" value="1"/>
</dbReference>
<reference evidence="5 6" key="1">
    <citation type="journal article" date="2020" name="ISME J.">
        <title>Uncovering the hidden diversity of litter-decomposition mechanisms in mushroom-forming fungi.</title>
        <authorList>
            <person name="Floudas D."/>
            <person name="Bentzer J."/>
            <person name="Ahren D."/>
            <person name="Johansson T."/>
            <person name="Persson P."/>
            <person name="Tunlid A."/>
        </authorList>
    </citation>
    <scope>NUCLEOTIDE SEQUENCE [LARGE SCALE GENOMIC DNA]</scope>
    <source>
        <strain evidence="5 6">CBS 175.51</strain>
    </source>
</reference>
<dbReference type="PANTHER" id="PTHR24347">
    <property type="entry name" value="SERINE/THREONINE-PROTEIN KINASE"/>
    <property type="match status" value="1"/>
</dbReference>
<keyword evidence="1" id="KW-0547">Nucleotide-binding</keyword>
<dbReference type="InterPro" id="IPR008271">
    <property type="entry name" value="Ser/Thr_kinase_AS"/>
</dbReference>
<name>A0A8H5ERI3_9AGAR</name>
<gene>
    <name evidence="5" type="ORF">D9611_013614</name>
</gene>
<organism evidence="5 6">
    <name type="scientific">Ephemerocybe angulata</name>
    <dbReference type="NCBI Taxonomy" id="980116"/>
    <lineage>
        <taxon>Eukaryota</taxon>
        <taxon>Fungi</taxon>
        <taxon>Dikarya</taxon>
        <taxon>Basidiomycota</taxon>
        <taxon>Agaricomycotina</taxon>
        <taxon>Agaricomycetes</taxon>
        <taxon>Agaricomycetidae</taxon>
        <taxon>Agaricales</taxon>
        <taxon>Agaricineae</taxon>
        <taxon>Psathyrellaceae</taxon>
        <taxon>Ephemerocybe</taxon>
    </lineage>
</organism>
<dbReference type="OrthoDB" id="40902at2759"/>
<dbReference type="GO" id="GO:0004672">
    <property type="term" value="F:protein kinase activity"/>
    <property type="evidence" value="ECO:0007669"/>
    <property type="project" value="InterPro"/>
</dbReference>
<dbReference type="AlphaFoldDB" id="A0A8H5ERI3"/>
<dbReference type="Proteomes" id="UP000541558">
    <property type="component" value="Unassembled WGS sequence"/>
</dbReference>
<dbReference type="Gene3D" id="3.30.200.20">
    <property type="entry name" value="Phosphorylase Kinase, domain 1"/>
    <property type="match status" value="1"/>
</dbReference>
<comment type="caution">
    <text evidence="5">The sequence shown here is derived from an EMBL/GenBank/DDBJ whole genome shotgun (WGS) entry which is preliminary data.</text>
</comment>
<proteinExistence type="predicted"/>
<dbReference type="SMART" id="SM00220">
    <property type="entry name" value="S_TKc"/>
    <property type="match status" value="1"/>
</dbReference>
<feature type="region of interest" description="Disordered" evidence="3">
    <location>
        <begin position="55"/>
        <end position="86"/>
    </location>
</feature>
<dbReference type="InterPro" id="IPR000719">
    <property type="entry name" value="Prot_kinase_dom"/>
</dbReference>
<feature type="compositionally biased region" description="Low complexity" evidence="3">
    <location>
        <begin position="391"/>
        <end position="403"/>
    </location>
</feature>
<keyword evidence="2" id="KW-0067">ATP-binding</keyword>
<keyword evidence="6" id="KW-1185">Reference proteome</keyword>
<dbReference type="FunFam" id="1.10.510.10:FF:000571">
    <property type="entry name" value="Maternal embryonic leucine zipper kinase"/>
    <property type="match status" value="1"/>
</dbReference>
<dbReference type="EMBL" id="JAACJK010000231">
    <property type="protein sequence ID" value="KAF5309745.1"/>
    <property type="molecule type" value="Genomic_DNA"/>
</dbReference>
<accession>A0A8H5ERI3</accession>
<evidence type="ECO:0000256" key="3">
    <source>
        <dbReference type="SAM" id="MobiDB-lite"/>
    </source>
</evidence>
<feature type="region of interest" description="Disordered" evidence="3">
    <location>
        <begin position="369"/>
        <end position="570"/>
    </location>
</feature>
<dbReference type="Gene3D" id="1.10.510.10">
    <property type="entry name" value="Transferase(Phosphotransferase) domain 1"/>
    <property type="match status" value="1"/>
</dbReference>
<evidence type="ECO:0000313" key="6">
    <source>
        <dbReference type="Proteomes" id="UP000541558"/>
    </source>
</evidence>